<organism evidence="1 2">
    <name type="scientific">Nitrosomonas nitrosa</name>
    <dbReference type="NCBI Taxonomy" id="52442"/>
    <lineage>
        <taxon>Bacteria</taxon>
        <taxon>Pseudomonadati</taxon>
        <taxon>Pseudomonadota</taxon>
        <taxon>Betaproteobacteria</taxon>
        <taxon>Nitrosomonadales</taxon>
        <taxon>Nitrosomonadaceae</taxon>
        <taxon>Nitrosomonas</taxon>
    </lineage>
</organism>
<dbReference type="AlphaFoldDB" id="A0A8H8Z1B4"/>
<proteinExistence type="predicted"/>
<protein>
    <submittedName>
        <fullName evidence="1">Uncharacterized protein</fullName>
    </submittedName>
</protein>
<comment type="caution">
    <text evidence="1">The sequence shown here is derived from an EMBL/GenBank/DDBJ whole genome shotgun (WGS) entry which is preliminary data.</text>
</comment>
<name>A0A8H8Z1B4_9PROT</name>
<accession>A0A8H8Z1B4</accession>
<sequence>MGSVGSIRWPNDGEYILQFCAMMFGRSPAARSFGFPADEEVKHAVWVRGPSHIAHTRGGEYGICYRGFGANGG</sequence>
<evidence type="ECO:0000313" key="1">
    <source>
        <dbReference type="EMBL" id="CAE6514685.1"/>
    </source>
</evidence>
<gene>
    <name evidence="1" type="ORF">NMYAN_50141</name>
</gene>
<dbReference type="EMBL" id="CAJNAP010000045">
    <property type="protein sequence ID" value="CAE6514685.1"/>
    <property type="molecule type" value="Genomic_DNA"/>
</dbReference>
<reference evidence="1" key="1">
    <citation type="submission" date="2021-02" db="EMBL/GenBank/DDBJ databases">
        <authorList>
            <person name="Han P."/>
        </authorList>
    </citation>
    <scope>NUCLEOTIDE SEQUENCE</scope>
    <source>
        <strain evidence="1">Nitrosomonas nitrosa 18-3D</strain>
    </source>
</reference>
<dbReference type="Proteomes" id="UP000601736">
    <property type="component" value="Unassembled WGS sequence"/>
</dbReference>
<evidence type="ECO:0000313" key="2">
    <source>
        <dbReference type="Proteomes" id="UP000601736"/>
    </source>
</evidence>